<keyword evidence="3" id="KW-0238">DNA-binding</keyword>
<name>A0ABT5IB89_9CAUL</name>
<dbReference type="Proteomes" id="UP001216595">
    <property type="component" value="Unassembled WGS sequence"/>
</dbReference>
<gene>
    <name evidence="6" type="ORF">PQU94_04000</name>
</gene>
<dbReference type="PANTHER" id="PTHR30419">
    <property type="entry name" value="HTH-TYPE TRANSCRIPTIONAL REGULATOR YBHD"/>
    <property type="match status" value="1"/>
</dbReference>
<evidence type="ECO:0000256" key="1">
    <source>
        <dbReference type="ARBA" id="ARBA00009437"/>
    </source>
</evidence>
<evidence type="ECO:0000256" key="4">
    <source>
        <dbReference type="ARBA" id="ARBA00023163"/>
    </source>
</evidence>
<comment type="caution">
    <text evidence="6">The sequence shown here is derived from an EMBL/GenBank/DDBJ whole genome shotgun (WGS) entry which is preliminary data.</text>
</comment>
<evidence type="ECO:0000256" key="3">
    <source>
        <dbReference type="ARBA" id="ARBA00023125"/>
    </source>
</evidence>
<evidence type="ECO:0000256" key="2">
    <source>
        <dbReference type="ARBA" id="ARBA00023015"/>
    </source>
</evidence>
<dbReference type="SUPFAM" id="SSF53850">
    <property type="entry name" value="Periplasmic binding protein-like II"/>
    <property type="match status" value="1"/>
</dbReference>
<dbReference type="EMBL" id="JAQQKW010000002">
    <property type="protein sequence ID" value="MDC7693444.1"/>
    <property type="molecule type" value="Genomic_DNA"/>
</dbReference>
<dbReference type="SUPFAM" id="SSF46785">
    <property type="entry name" value="Winged helix' DNA-binding domain"/>
    <property type="match status" value="1"/>
</dbReference>
<proteinExistence type="inferred from homology"/>
<dbReference type="InterPro" id="IPR000847">
    <property type="entry name" value="LysR_HTH_N"/>
</dbReference>
<keyword evidence="4" id="KW-0804">Transcription</keyword>
<dbReference type="Pfam" id="PF03466">
    <property type="entry name" value="LysR_substrate"/>
    <property type="match status" value="1"/>
</dbReference>
<accession>A0ABT5IB89</accession>
<dbReference type="Pfam" id="PF00126">
    <property type="entry name" value="HTH_1"/>
    <property type="match status" value="1"/>
</dbReference>
<evidence type="ECO:0000313" key="7">
    <source>
        <dbReference type="Proteomes" id="UP001216595"/>
    </source>
</evidence>
<dbReference type="RefSeq" id="WP_272740208.1">
    <property type="nucleotide sequence ID" value="NZ_JAQQKW010000002.1"/>
</dbReference>
<evidence type="ECO:0000259" key="5">
    <source>
        <dbReference type="PROSITE" id="PS50931"/>
    </source>
</evidence>
<dbReference type="PRINTS" id="PR00039">
    <property type="entry name" value="HTHLYSR"/>
</dbReference>
<organism evidence="6 7">
    <name type="scientific">Asticcacaulis currens</name>
    <dbReference type="NCBI Taxonomy" id="2984210"/>
    <lineage>
        <taxon>Bacteria</taxon>
        <taxon>Pseudomonadati</taxon>
        <taxon>Pseudomonadota</taxon>
        <taxon>Alphaproteobacteria</taxon>
        <taxon>Caulobacterales</taxon>
        <taxon>Caulobacteraceae</taxon>
        <taxon>Asticcacaulis</taxon>
    </lineage>
</organism>
<reference evidence="6 7" key="1">
    <citation type="submission" date="2023-01" db="EMBL/GenBank/DDBJ databases">
        <title>Novel species of the genus Asticcacaulis isolated from rivers.</title>
        <authorList>
            <person name="Lu H."/>
        </authorList>
    </citation>
    <scope>NUCLEOTIDE SEQUENCE [LARGE SCALE GENOMIC DNA]</scope>
    <source>
        <strain evidence="6 7">DXS10W</strain>
    </source>
</reference>
<sequence length="309" mass="33622">MPVSPDDSAERSRRRETGSLSIGALKAFVTVVDQGSFSRAAAALGVSQPNISNQINTLEQICGVRLLNRRTQNQNLTDAGRELYTRARLVISRVDDFEMTANLFSGLKRGRMSVGFSTPPAAMQLISQFIRTYPDIEITSRLGNTRSLTLDVMECRADVAIISLLEPDPVLACHLVFEQSLNLMVPVDHPFAQRSHIEARELSGLPLILREEGSVTRALTEIALGRSATSVERGFIVESREAVKEATAHGIGFGCILDGEIGHDARLKALPVQGMPRTGGVYIVTLRENMEIPAVSAFIRLAGLRGNGL</sequence>
<dbReference type="InterPro" id="IPR005119">
    <property type="entry name" value="LysR_subst-bd"/>
</dbReference>
<dbReference type="InterPro" id="IPR036390">
    <property type="entry name" value="WH_DNA-bd_sf"/>
</dbReference>
<protein>
    <submittedName>
        <fullName evidence="6">LysR substrate-binding domain-containing protein</fullName>
    </submittedName>
</protein>
<dbReference type="Gene3D" id="3.40.190.290">
    <property type="match status" value="1"/>
</dbReference>
<dbReference type="PROSITE" id="PS50931">
    <property type="entry name" value="HTH_LYSR"/>
    <property type="match status" value="1"/>
</dbReference>
<dbReference type="InterPro" id="IPR050950">
    <property type="entry name" value="HTH-type_LysR_regulators"/>
</dbReference>
<dbReference type="InterPro" id="IPR036388">
    <property type="entry name" value="WH-like_DNA-bd_sf"/>
</dbReference>
<dbReference type="PANTHER" id="PTHR30419:SF8">
    <property type="entry name" value="NITROGEN ASSIMILATION TRANSCRIPTIONAL ACTIVATOR-RELATED"/>
    <property type="match status" value="1"/>
</dbReference>
<feature type="domain" description="HTH lysR-type" evidence="5">
    <location>
        <begin position="20"/>
        <end position="77"/>
    </location>
</feature>
<evidence type="ECO:0000313" key="6">
    <source>
        <dbReference type="EMBL" id="MDC7693444.1"/>
    </source>
</evidence>
<comment type="similarity">
    <text evidence="1">Belongs to the LysR transcriptional regulatory family.</text>
</comment>
<dbReference type="Gene3D" id="1.10.10.10">
    <property type="entry name" value="Winged helix-like DNA-binding domain superfamily/Winged helix DNA-binding domain"/>
    <property type="match status" value="1"/>
</dbReference>
<keyword evidence="2" id="KW-0805">Transcription regulation</keyword>
<keyword evidence="7" id="KW-1185">Reference proteome</keyword>